<keyword evidence="3" id="KW-1185">Reference proteome</keyword>
<dbReference type="Proteomes" id="UP000216361">
    <property type="component" value="Unassembled WGS sequence"/>
</dbReference>
<dbReference type="SUPFAM" id="SSF88723">
    <property type="entry name" value="PIN domain-like"/>
    <property type="match status" value="1"/>
</dbReference>
<feature type="domain" description="PIN" evidence="1">
    <location>
        <begin position="1"/>
        <end position="135"/>
    </location>
</feature>
<comment type="caution">
    <text evidence="2">The sequence shown here is derived from an EMBL/GenBank/DDBJ whole genome shotgun (WGS) entry which is preliminary data.</text>
</comment>
<dbReference type="InterPro" id="IPR002716">
    <property type="entry name" value="PIN_dom"/>
</dbReference>
<evidence type="ECO:0000313" key="3">
    <source>
        <dbReference type="Proteomes" id="UP000216361"/>
    </source>
</evidence>
<reference evidence="2 3" key="1">
    <citation type="submission" date="2017-07" db="EMBL/GenBank/DDBJ databases">
        <title>Elstera cyanobacteriorum sp. nov., a novel bacterium isolated from cyanobacterial aggregates in a eutrophic lake.</title>
        <authorList>
            <person name="Cai H."/>
        </authorList>
    </citation>
    <scope>NUCLEOTIDE SEQUENCE [LARGE SCALE GENOMIC DNA]</scope>
    <source>
        <strain evidence="2 3">TH019</strain>
    </source>
</reference>
<dbReference type="EMBL" id="NOXS01000035">
    <property type="protein sequence ID" value="OYQ16753.1"/>
    <property type="molecule type" value="Genomic_DNA"/>
</dbReference>
<dbReference type="AlphaFoldDB" id="A0A255XIE3"/>
<dbReference type="RefSeq" id="WP_094410391.1">
    <property type="nucleotide sequence ID" value="NZ_BMJZ01000003.1"/>
</dbReference>
<dbReference type="Pfam" id="PF01850">
    <property type="entry name" value="PIN"/>
    <property type="match status" value="1"/>
</dbReference>
<accession>A0A255XIE3</accession>
<gene>
    <name evidence="2" type="ORF">CHR90_17380</name>
</gene>
<sequence>MFIDASAIVAILKPEPDAESLIDALEAHGGSFYVSPLVRFEASISLARAKSVARPTATILAQAREAVTCFINDIGAVEIPISPMIGAAALDAATAYGKTVGHPADLNFGDCFAYACVKTGGLRLLYKGQDFTQTDLA</sequence>
<organism evidence="2 3">
    <name type="scientific">Elstera cyanobacteriorum</name>
    <dbReference type="NCBI Taxonomy" id="2022747"/>
    <lineage>
        <taxon>Bacteria</taxon>
        <taxon>Pseudomonadati</taxon>
        <taxon>Pseudomonadota</taxon>
        <taxon>Alphaproteobacteria</taxon>
        <taxon>Rhodospirillales</taxon>
        <taxon>Rhodospirillaceae</taxon>
        <taxon>Elstera</taxon>
    </lineage>
</organism>
<protein>
    <submittedName>
        <fullName evidence="2">VapC toxin family PIN domain ribonuclease</fullName>
    </submittedName>
</protein>
<evidence type="ECO:0000313" key="2">
    <source>
        <dbReference type="EMBL" id="OYQ16753.1"/>
    </source>
</evidence>
<evidence type="ECO:0000259" key="1">
    <source>
        <dbReference type="Pfam" id="PF01850"/>
    </source>
</evidence>
<dbReference type="CDD" id="cd09871">
    <property type="entry name" value="PIN_MtVapC28-VapC30-like"/>
    <property type="match status" value="1"/>
</dbReference>
<dbReference type="Gene3D" id="3.40.50.1010">
    <property type="entry name" value="5'-nuclease"/>
    <property type="match status" value="1"/>
</dbReference>
<name>A0A255XIE3_9PROT</name>
<proteinExistence type="predicted"/>
<dbReference type="OrthoDB" id="32625at2"/>
<dbReference type="InterPro" id="IPR029060">
    <property type="entry name" value="PIN-like_dom_sf"/>
</dbReference>